<dbReference type="EMBL" id="VKKG01000004">
    <property type="protein sequence ID" value="TRY17644.1"/>
    <property type="molecule type" value="Genomic_DNA"/>
</dbReference>
<feature type="transmembrane region" description="Helical" evidence="1">
    <location>
        <begin position="243"/>
        <end position="268"/>
    </location>
</feature>
<feature type="transmembrane region" description="Helical" evidence="1">
    <location>
        <begin position="92"/>
        <end position="114"/>
    </location>
</feature>
<keyword evidence="3" id="KW-1185">Reference proteome</keyword>
<dbReference type="InterPro" id="IPR001927">
    <property type="entry name" value="Na/Gal_symport"/>
</dbReference>
<feature type="transmembrane region" description="Helical" evidence="1">
    <location>
        <begin position="21"/>
        <end position="46"/>
    </location>
</feature>
<feature type="transmembrane region" description="Helical" evidence="1">
    <location>
        <begin position="333"/>
        <end position="360"/>
    </location>
</feature>
<dbReference type="InterPro" id="IPR039672">
    <property type="entry name" value="MFS_2"/>
</dbReference>
<dbReference type="OrthoDB" id="181905at2"/>
<keyword evidence="1" id="KW-1133">Transmembrane helix</keyword>
<feature type="transmembrane region" description="Helical" evidence="1">
    <location>
        <begin position="280"/>
        <end position="301"/>
    </location>
</feature>
<dbReference type="AlphaFoldDB" id="A0A553JYY0"/>
<dbReference type="Gene3D" id="1.20.1250.20">
    <property type="entry name" value="MFS general substrate transporter like domains"/>
    <property type="match status" value="1"/>
</dbReference>
<dbReference type="Proteomes" id="UP000317638">
    <property type="component" value="Unassembled WGS sequence"/>
</dbReference>
<dbReference type="InterPro" id="IPR036259">
    <property type="entry name" value="MFS_trans_sf"/>
</dbReference>
<feature type="transmembrane region" description="Helical" evidence="1">
    <location>
        <begin position="160"/>
        <end position="179"/>
    </location>
</feature>
<sequence>MAKKPLGLDTQGIQKTMRFHNYLGDGAAQLGLNALTGMVGILVYFYTDKVGIAAAAAGTVMFAARFLDAFTDLAMGWVMDRTRSRWGRARPWLLWMAGPTFLAVVLMFTVPAVGSDGSKFAYALATNTFATAIVYTAVAIPFGSMLFYTTRSTEERSKMGVIRAVFGYLLGMVIVIGYIPITNALGGDQRAWVIFAVAIGAVGAIGLVVAFLANPERNADAPEEAQQRVPFLEGLGLLFRNKYWVIMLGVMSLVNIVYGLAAGSSIYYVKWILGDENLMAVLGAVGLVPVVVGFVLIAPMVKRFGATATVRIGLLIGIAASLVRVVFPYDLWALLIFGSLVTFATIPMMAIGGVLVTNTITYGEWKQGRRLVGMANAANSFGIKVGTGLGAAGVGWILALGAYDGTAAAQPDSAIASILAVSIWVPGLVLLGMYVLLHFYDLDAKYPQIVKELDERATAAEAQRTAQV</sequence>
<dbReference type="GO" id="GO:0015293">
    <property type="term" value="F:symporter activity"/>
    <property type="evidence" value="ECO:0007669"/>
    <property type="project" value="InterPro"/>
</dbReference>
<gene>
    <name evidence="2" type="ORF">FOJ82_10155</name>
</gene>
<feature type="transmembrane region" description="Helical" evidence="1">
    <location>
        <begin position="191"/>
        <end position="213"/>
    </location>
</feature>
<dbReference type="CDD" id="cd17332">
    <property type="entry name" value="MFS_MelB_like"/>
    <property type="match status" value="1"/>
</dbReference>
<name>A0A553JYY0_9ACTN</name>
<proteinExistence type="predicted"/>
<dbReference type="NCBIfam" id="TIGR00792">
    <property type="entry name" value="gph"/>
    <property type="match status" value="1"/>
</dbReference>
<reference evidence="2 3" key="1">
    <citation type="submission" date="2019-07" db="EMBL/GenBank/DDBJ databases">
        <authorList>
            <person name="Zhou L.-Y."/>
        </authorList>
    </citation>
    <scope>NUCLEOTIDE SEQUENCE [LARGE SCALE GENOMIC DNA]</scope>
    <source>
        <strain evidence="2 3">YIM 101269</strain>
    </source>
</reference>
<dbReference type="SUPFAM" id="SSF103473">
    <property type="entry name" value="MFS general substrate transporter"/>
    <property type="match status" value="1"/>
</dbReference>
<dbReference type="GO" id="GO:0008643">
    <property type="term" value="P:carbohydrate transport"/>
    <property type="evidence" value="ECO:0007669"/>
    <property type="project" value="InterPro"/>
</dbReference>
<feature type="transmembrane region" description="Helical" evidence="1">
    <location>
        <begin position="120"/>
        <end position="148"/>
    </location>
</feature>
<organism evidence="2 3">
    <name type="scientific">Tessaracoccus rhinocerotis</name>
    <dbReference type="NCBI Taxonomy" id="1689449"/>
    <lineage>
        <taxon>Bacteria</taxon>
        <taxon>Bacillati</taxon>
        <taxon>Actinomycetota</taxon>
        <taxon>Actinomycetes</taxon>
        <taxon>Propionibacteriales</taxon>
        <taxon>Propionibacteriaceae</taxon>
        <taxon>Tessaracoccus</taxon>
    </lineage>
</organism>
<feature type="transmembrane region" description="Helical" evidence="1">
    <location>
        <begin position="415"/>
        <end position="437"/>
    </location>
</feature>
<dbReference type="GO" id="GO:0005886">
    <property type="term" value="C:plasma membrane"/>
    <property type="evidence" value="ECO:0007669"/>
    <property type="project" value="TreeGrafter"/>
</dbReference>
<dbReference type="RefSeq" id="WP_143938384.1">
    <property type="nucleotide sequence ID" value="NZ_VKKG01000004.1"/>
</dbReference>
<evidence type="ECO:0000313" key="3">
    <source>
        <dbReference type="Proteomes" id="UP000317638"/>
    </source>
</evidence>
<feature type="transmembrane region" description="Helical" evidence="1">
    <location>
        <begin position="308"/>
        <end position="327"/>
    </location>
</feature>
<feature type="transmembrane region" description="Helical" evidence="1">
    <location>
        <begin position="381"/>
        <end position="403"/>
    </location>
</feature>
<dbReference type="PANTHER" id="PTHR11328:SF24">
    <property type="entry name" value="MAJOR FACILITATOR SUPERFAMILY (MFS) PROFILE DOMAIN-CONTAINING PROTEIN"/>
    <property type="match status" value="1"/>
</dbReference>
<protein>
    <submittedName>
        <fullName evidence="2">Sugar (Glycoside-pentoside-Hexuronide) transporter</fullName>
    </submittedName>
</protein>
<dbReference type="PANTHER" id="PTHR11328">
    <property type="entry name" value="MAJOR FACILITATOR SUPERFAMILY DOMAIN-CONTAINING PROTEIN"/>
    <property type="match status" value="1"/>
</dbReference>
<keyword evidence="1" id="KW-0472">Membrane</keyword>
<evidence type="ECO:0000256" key="1">
    <source>
        <dbReference type="SAM" id="Phobius"/>
    </source>
</evidence>
<keyword evidence="1" id="KW-0812">Transmembrane</keyword>
<evidence type="ECO:0000313" key="2">
    <source>
        <dbReference type="EMBL" id="TRY17644.1"/>
    </source>
</evidence>
<dbReference type="GO" id="GO:0006814">
    <property type="term" value="P:sodium ion transport"/>
    <property type="evidence" value="ECO:0007669"/>
    <property type="project" value="InterPro"/>
</dbReference>
<accession>A0A553JYY0</accession>
<dbReference type="Pfam" id="PF13347">
    <property type="entry name" value="MFS_2"/>
    <property type="match status" value="1"/>
</dbReference>
<comment type="caution">
    <text evidence="2">The sequence shown here is derived from an EMBL/GenBank/DDBJ whole genome shotgun (WGS) entry which is preliminary data.</text>
</comment>